<gene>
    <name evidence="3" type="primary">LOC120030626</name>
</gene>
<organism evidence="2 3">
    <name type="scientific">Salvelinus namaycush</name>
    <name type="common">Lake trout</name>
    <name type="synonym">Salmo namaycush</name>
    <dbReference type="NCBI Taxonomy" id="8040"/>
    <lineage>
        <taxon>Eukaryota</taxon>
        <taxon>Metazoa</taxon>
        <taxon>Chordata</taxon>
        <taxon>Craniata</taxon>
        <taxon>Vertebrata</taxon>
        <taxon>Euteleostomi</taxon>
        <taxon>Actinopterygii</taxon>
        <taxon>Neopterygii</taxon>
        <taxon>Teleostei</taxon>
        <taxon>Protacanthopterygii</taxon>
        <taxon>Salmoniformes</taxon>
        <taxon>Salmonidae</taxon>
        <taxon>Salmoninae</taxon>
        <taxon>Salvelinus</taxon>
    </lineage>
</organism>
<evidence type="ECO:0000256" key="1">
    <source>
        <dbReference type="SAM" id="MobiDB-lite"/>
    </source>
</evidence>
<feature type="compositionally biased region" description="Polar residues" evidence="1">
    <location>
        <begin position="229"/>
        <end position="249"/>
    </location>
</feature>
<proteinExistence type="predicted"/>
<dbReference type="AlphaFoldDB" id="A0A8U0PW66"/>
<feature type="region of interest" description="Disordered" evidence="1">
    <location>
        <begin position="129"/>
        <end position="264"/>
    </location>
</feature>
<dbReference type="RefSeq" id="XP_038831983.1">
    <property type="nucleotide sequence ID" value="XM_038976055.1"/>
</dbReference>
<protein>
    <submittedName>
        <fullName evidence="3">Vegetative cell wall protein gp1-like</fullName>
    </submittedName>
</protein>
<dbReference type="KEGG" id="snh:120030626"/>
<evidence type="ECO:0000313" key="2">
    <source>
        <dbReference type="Proteomes" id="UP000808372"/>
    </source>
</evidence>
<feature type="compositionally biased region" description="Low complexity" evidence="1">
    <location>
        <begin position="178"/>
        <end position="197"/>
    </location>
</feature>
<evidence type="ECO:0000313" key="3">
    <source>
        <dbReference type="RefSeq" id="XP_038831983.1"/>
    </source>
</evidence>
<feature type="compositionally biased region" description="Pro residues" evidence="1">
    <location>
        <begin position="82"/>
        <end position="106"/>
    </location>
</feature>
<sequence length="264" mass="27847">MERREYPVGEVLIIPMTSTSPSPQDSARPQALPLQPSSPPVSSPPSPRSLSNPQLQAEFLRRAPRAASPDNDSARSQILPLQPSPPTSVAPRSSLPPPLSSPPPPLCLSSPQLQAEFLRRASRGLRTVSCDTDDVLTSPSSPLVSPFTSTTTSPLTSPPQPLSPTSPFSSPPQPLSPSTPTTEGRATRLSLSSPELLTELRRSQSRPMKHVSISKGLTTVFCGRGRGVTTPSSAPASGATTQTLRSDSTANERRQAGPRLSNGT</sequence>
<dbReference type="Proteomes" id="UP000808372">
    <property type="component" value="Chromosome 36"/>
</dbReference>
<accession>A0A8U0PW66</accession>
<dbReference type="GeneID" id="120030626"/>
<keyword evidence="2" id="KW-1185">Reference proteome</keyword>
<feature type="compositionally biased region" description="Pro residues" evidence="1">
    <location>
        <begin position="156"/>
        <end position="177"/>
    </location>
</feature>
<feature type="compositionally biased region" description="Low complexity" evidence="1">
    <location>
        <begin position="135"/>
        <end position="155"/>
    </location>
</feature>
<feature type="compositionally biased region" description="Polar residues" evidence="1">
    <location>
        <begin position="16"/>
        <end position="27"/>
    </location>
</feature>
<reference evidence="3" key="1">
    <citation type="submission" date="2025-08" db="UniProtKB">
        <authorList>
            <consortium name="RefSeq"/>
        </authorList>
    </citation>
    <scope>IDENTIFICATION</scope>
    <source>
        <tissue evidence="3">White muscle</tissue>
    </source>
</reference>
<feature type="compositionally biased region" description="Pro residues" evidence="1">
    <location>
        <begin position="36"/>
        <end position="47"/>
    </location>
</feature>
<name>A0A8U0PW66_SALNM</name>
<feature type="region of interest" description="Disordered" evidence="1">
    <location>
        <begin position="1"/>
        <end position="112"/>
    </location>
</feature>